<reference evidence="3" key="1">
    <citation type="journal article" date="2015" name="Genome Biol. Evol.">
        <title>Functionally Structured Genomes in Lactobacillus kunkeei Colonizing the Honey Crop and Food Products of Honeybees and Stingless Bees.</title>
        <authorList>
            <person name="Tamarit D."/>
            <person name="Ellegaard K.M."/>
            <person name="Wikander J."/>
            <person name="Olofsson T."/>
            <person name="Vasquez A."/>
            <person name="Andersson S.G."/>
        </authorList>
    </citation>
    <scope>NUCLEOTIDE SEQUENCE [LARGE SCALE GENOMIC DNA]</scope>
    <source>
        <strain evidence="3">LAla</strain>
    </source>
</reference>
<dbReference type="CDD" id="cd06223">
    <property type="entry name" value="PRTases_typeI"/>
    <property type="match status" value="1"/>
</dbReference>
<dbReference type="SUPFAM" id="SSF161187">
    <property type="entry name" value="YfgJ-like"/>
    <property type="match status" value="1"/>
</dbReference>
<proteinExistence type="inferred from homology"/>
<dbReference type="Pfam" id="PF00156">
    <property type="entry name" value="Pribosyltran"/>
    <property type="match status" value="1"/>
</dbReference>
<evidence type="ECO:0000256" key="1">
    <source>
        <dbReference type="ARBA" id="ARBA00008007"/>
    </source>
</evidence>
<keyword evidence="3" id="KW-0808">Transferase</keyword>
<dbReference type="Proteomes" id="UP000037749">
    <property type="component" value="Unassembled WGS sequence"/>
</dbReference>
<dbReference type="InterPro" id="IPR029057">
    <property type="entry name" value="PRTase-like"/>
</dbReference>
<comment type="caution">
    <text evidence="3">The sequence shown here is derived from an EMBL/GenBank/DDBJ whole genome shotgun (WGS) entry which is preliminary data.</text>
</comment>
<evidence type="ECO:0000259" key="2">
    <source>
        <dbReference type="Pfam" id="PF00156"/>
    </source>
</evidence>
<dbReference type="PANTHER" id="PTHR47505">
    <property type="entry name" value="DNA UTILIZATION PROTEIN YHGH"/>
    <property type="match status" value="1"/>
</dbReference>
<dbReference type="InterPro" id="IPR051910">
    <property type="entry name" value="ComF/GntX_DNA_util-trans"/>
</dbReference>
<accession>A0A0N0CU39</accession>
<dbReference type="PATRIC" id="fig|148814.9.peg.400"/>
<dbReference type="EMBL" id="JXCZ01000010">
    <property type="protein sequence ID" value="KOY79541.1"/>
    <property type="molecule type" value="Genomic_DNA"/>
</dbReference>
<comment type="similarity">
    <text evidence="1">Belongs to the ComF/GntX family.</text>
</comment>
<name>A0A0N0CU39_9LACO</name>
<sequence length="225" mass="26264">MDSCLLCNKSMIYDMSLSFLLSFKRLPKRYVCAECMNQFARIDETRICKACGRQMDKSGVCIDCQKWHQLGDDFVNESIFQYNDAMKDFMHRYKFVGDYQLRMIFQKEIRKKIRKDLLIVPIPVSAETKINRGFNQVIGLLGDIEYVDALMVKEKRKVRQSELNRQQRIHNKQIFTINPKHASQIVDQKILLVDDIYTTGTTIRHASSVLRKNGAKQVLGLTLCR</sequence>
<feature type="domain" description="Phosphoribosyltransferase" evidence="2">
    <location>
        <begin position="105"/>
        <end position="219"/>
    </location>
</feature>
<protein>
    <submittedName>
        <fullName evidence="3">Amidophosphoribosyltransferase</fullName>
    </submittedName>
</protein>
<keyword evidence="3" id="KW-0328">Glycosyltransferase</keyword>
<dbReference type="PANTHER" id="PTHR47505:SF1">
    <property type="entry name" value="DNA UTILIZATION PROTEIN YHGH"/>
    <property type="match status" value="1"/>
</dbReference>
<dbReference type="InterPro" id="IPR000836">
    <property type="entry name" value="PRTase_dom"/>
</dbReference>
<dbReference type="Gene3D" id="3.40.50.2020">
    <property type="match status" value="1"/>
</dbReference>
<organism evidence="3">
    <name type="scientific">Apilactobacillus kunkeei</name>
    <dbReference type="NCBI Taxonomy" id="148814"/>
    <lineage>
        <taxon>Bacteria</taxon>
        <taxon>Bacillati</taxon>
        <taxon>Bacillota</taxon>
        <taxon>Bacilli</taxon>
        <taxon>Lactobacillales</taxon>
        <taxon>Lactobacillaceae</taxon>
        <taxon>Apilactobacillus</taxon>
    </lineage>
</organism>
<dbReference type="SUPFAM" id="SSF53271">
    <property type="entry name" value="PRTase-like"/>
    <property type="match status" value="1"/>
</dbReference>
<dbReference type="AlphaFoldDB" id="A0A0N0CU39"/>
<evidence type="ECO:0000313" key="3">
    <source>
        <dbReference type="EMBL" id="KOY79541.1"/>
    </source>
</evidence>
<dbReference type="GO" id="GO:0016757">
    <property type="term" value="F:glycosyltransferase activity"/>
    <property type="evidence" value="ECO:0007669"/>
    <property type="project" value="UniProtKB-KW"/>
</dbReference>
<gene>
    <name evidence="3" type="ORF">RZ72_09200</name>
</gene>